<feature type="domain" description="Fungal lipase-type" evidence="5">
    <location>
        <begin position="106"/>
        <end position="237"/>
    </location>
</feature>
<reference evidence="6 7" key="1">
    <citation type="submission" date="2018-06" db="EMBL/GenBank/DDBJ databases">
        <title>Fusarium incarnatum-equiseti species complex species 28.</title>
        <authorList>
            <person name="Gardiner D.M."/>
        </authorList>
    </citation>
    <scope>NUCLEOTIDE SEQUENCE [LARGE SCALE GENOMIC DNA]</scope>
    <source>
        <strain evidence="6 7">FIESC_28</strain>
    </source>
</reference>
<dbReference type="SUPFAM" id="SSF53474">
    <property type="entry name" value="alpha/beta-Hydrolases"/>
    <property type="match status" value="1"/>
</dbReference>
<keyword evidence="7" id="KW-1185">Reference proteome</keyword>
<name>A0A366QVU2_9HYPO</name>
<evidence type="ECO:0000256" key="1">
    <source>
        <dbReference type="ARBA" id="ARBA00043996"/>
    </source>
</evidence>
<comment type="catalytic activity">
    <reaction evidence="3">
        <text>a monoacylglycerol + H2O = glycerol + a fatty acid + H(+)</text>
        <dbReference type="Rhea" id="RHEA:15245"/>
        <dbReference type="ChEBI" id="CHEBI:15377"/>
        <dbReference type="ChEBI" id="CHEBI:15378"/>
        <dbReference type="ChEBI" id="CHEBI:17408"/>
        <dbReference type="ChEBI" id="CHEBI:17754"/>
        <dbReference type="ChEBI" id="CHEBI:28868"/>
    </reaction>
</comment>
<dbReference type="AlphaFoldDB" id="A0A366QVU2"/>
<dbReference type="CDD" id="cd00519">
    <property type="entry name" value="Lipase_3"/>
    <property type="match status" value="1"/>
</dbReference>
<dbReference type="Proteomes" id="UP000253153">
    <property type="component" value="Unassembled WGS sequence"/>
</dbReference>
<comment type="caution">
    <text evidence="6">The sequence shown here is derived from an EMBL/GenBank/DDBJ whole genome shotgun (WGS) entry which is preliminary data.</text>
</comment>
<dbReference type="EMBL" id="QKXC01000274">
    <property type="protein sequence ID" value="RBR09027.1"/>
    <property type="molecule type" value="Genomic_DNA"/>
</dbReference>
<dbReference type="Pfam" id="PF01764">
    <property type="entry name" value="Lipase_3"/>
    <property type="match status" value="1"/>
</dbReference>
<organism evidence="6 7">
    <name type="scientific">Fusarium coffeatum</name>
    <dbReference type="NCBI Taxonomy" id="231269"/>
    <lineage>
        <taxon>Eukaryota</taxon>
        <taxon>Fungi</taxon>
        <taxon>Dikarya</taxon>
        <taxon>Ascomycota</taxon>
        <taxon>Pezizomycotina</taxon>
        <taxon>Sordariomycetes</taxon>
        <taxon>Hypocreomycetidae</taxon>
        <taxon>Hypocreales</taxon>
        <taxon>Nectriaceae</taxon>
        <taxon>Fusarium</taxon>
        <taxon>Fusarium incarnatum-equiseti species complex</taxon>
    </lineage>
</organism>
<dbReference type="Gene3D" id="3.40.50.1820">
    <property type="entry name" value="alpha/beta hydrolase"/>
    <property type="match status" value="1"/>
</dbReference>
<evidence type="ECO:0000259" key="5">
    <source>
        <dbReference type="Pfam" id="PF01764"/>
    </source>
</evidence>
<protein>
    <recommendedName>
        <fullName evidence="5">Fungal lipase-type domain-containing protein</fullName>
    </recommendedName>
</protein>
<dbReference type="GeneID" id="41999466"/>
<dbReference type="PANTHER" id="PTHR45856">
    <property type="entry name" value="ALPHA/BETA-HYDROLASES SUPERFAMILY PROTEIN"/>
    <property type="match status" value="1"/>
</dbReference>
<gene>
    <name evidence="6" type="ORF">FIESC28_10035</name>
</gene>
<sequence>MRVLSLLSVATFAVASPLSVEDYAKALDERAVAVSNGDFGNFKFYIQHGAASYCNSNAAAGAKITCGNNGCPTVQSNGATIVASFTGSKTGIGGYVSTDSSRKEIVLSVRGSINIRNWLTNLDFGQEDCSLTSGCGVHSGFQNAWKEISAAATAAVAKARKANPSFKVIATGHSLGGAVATLGAANLRVGGTPVDIYTYGSPRVGNSQLAGFISNQAGGEFRVTNAKDPVPRLPPLVFGYRHTSPEYWLSGAGGNKVDYTINDIKVCEGSANLKCNGGTLGLDIDAHLHYLQETDACSGGGISWRSRRYRSAKREDISERAAPMTDAELEKKLNNYVEMDKEYVKNNAARTS</sequence>
<dbReference type="InterPro" id="IPR051218">
    <property type="entry name" value="Sec_MonoDiacylglyc_Lipase"/>
</dbReference>
<feature type="signal peptide" evidence="4">
    <location>
        <begin position="1"/>
        <end position="15"/>
    </location>
</feature>
<dbReference type="InterPro" id="IPR029058">
    <property type="entry name" value="AB_hydrolase_fold"/>
</dbReference>
<dbReference type="RefSeq" id="XP_031011752.1">
    <property type="nucleotide sequence ID" value="XM_031164170.1"/>
</dbReference>
<keyword evidence="4" id="KW-0732">Signal</keyword>
<comment type="similarity">
    <text evidence="1">Belongs to the AB hydrolase superfamily. Lipase family. Class 3 subfamily.</text>
</comment>
<dbReference type="OrthoDB" id="426718at2759"/>
<proteinExistence type="inferred from homology"/>
<feature type="chain" id="PRO_5017059064" description="Fungal lipase-type domain-containing protein" evidence="4">
    <location>
        <begin position="16"/>
        <end position="352"/>
    </location>
</feature>
<dbReference type="PANTHER" id="PTHR45856:SF11">
    <property type="entry name" value="FUNGAL LIPASE-LIKE DOMAIN-CONTAINING PROTEIN"/>
    <property type="match status" value="1"/>
</dbReference>
<evidence type="ECO:0000256" key="3">
    <source>
        <dbReference type="ARBA" id="ARBA00048461"/>
    </source>
</evidence>
<accession>A0A366QVU2</accession>
<evidence type="ECO:0000256" key="4">
    <source>
        <dbReference type="SAM" id="SignalP"/>
    </source>
</evidence>
<dbReference type="InterPro" id="IPR002921">
    <property type="entry name" value="Fungal_lipase-type"/>
</dbReference>
<evidence type="ECO:0000313" key="7">
    <source>
        <dbReference type="Proteomes" id="UP000253153"/>
    </source>
</evidence>
<comment type="catalytic activity">
    <reaction evidence="2">
        <text>a diacylglycerol + H2O = a monoacylglycerol + a fatty acid + H(+)</text>
        <dbReference type="Rhea" id="RHEA:32731"/>
        <dbReference type="ChEBI" id="CHEBI:15377"/>
        <dbReference type="ChEBI" id="CHEBI:15378"/>
        <dbReference type="ChEBI" id="CHEBI:17408"/>
        <dbReference type="ChEBI" id="CHEBI:18035"/>
        <dbReference type="ChEBI" id="CHEBI:28868"/>
    </reaction>
</comment>
<evidence type="ECO:0000256" key="2">
    <source>
        <dbReference type="ARBA" id="ARBA00047591"/>
    </source>
</evidence>
<dbReference type="GO" id="GO:0006629">
    <property type="term" value="P:lipid metabolic process"/>
    <property type="evidence" value="ECO:0007669"/>
    <property type="project" value="InterPro"/>
</dbReference>
<evidence type="ECO:0000313" key="6">
    <source>
        <dbReference type="EMBL" id="RBR09027.1"/>
    </source>
</evidence>